<evidence type="ECO:0000313" key="2">
    <source>
        <dbReference type="EMBL" id="SDE43310.1"/>
    </source>
</evidence>
<gene>
    <name evidence="2" type="ORF">SAMN05421855_101594</name>
</gene>
<keyword evidence="1" id="KW-0812">Transmembrane</keyword>
<keyword evidence="1" id="KW-0472">Membrane</keyword>
<dbReference type="EMBL" id="FNBA01000001">
    <property type="protein sequence ID" value="SDE43310.1"/>
    <property type="molecule type" value="Genomic_DNA"/>
</dbReference>
<protein>
    <submittedName>
        <fullName evidence="2">Uncharacterized protein</fullName>
    </submittedName>
</protein>
<dbReference type="Proteomes" id="UP000199321">
    <property type="component" value="Unassembled WGS sequence"/>
</dbReference>
<evidence type="ECO:0000313" key="3">
    <source>
        <dbReference type="Proteomes" id="UP000199321"/>
    </source>
</evidence>
<keyword evidence="3" id="KW-1185">Reference proteome</keyword>
<dbReference type="OrthoDB" id="1200950at2"/>
<sequence length="176" mass="20562">MKFDAHISFYGSRPLWQKIIAALGYTAMFVCLYKGVTEPPRPNVPNNPGNIMSWFFIAYLCFLVGLFFSRVRDFHFDFITRRYKVVRRIGPFSIGNWKNFKSIEYVSVFKRGDSHYQVKVWYNKNKNLLVAGFYDFNGAMQFGKELAIQLKVDLLDAATNPRDSEWVDLEAPEVIF</sequence>
<accession>A0A1G7CWZ2</accession>
<keyword evidence="1" id="KW-1133">Transmembrane helix</keyword>
<name>A0A1G7CWZ2_9FLAO</name>
<evidence type="ECO:0000256" key="1">
    <source>
        <dbReference type="SAM" id="Phobius"/>
    </source>
</evidence>
<reference evidence="2 3" key="1">
    <citation type="submission" date="2016-10" db="EMBL/GenBank/DDBJ databases">
        <authorList>
            <person name="de Groot N.N."/>
        </authorList>
    </citation>
    <scope>NUCLEOTIDE SEQUENCE [LARGE SCALE GENOMIC DNA]</scope>
    <source>
        <strain evidence="2 3">DSM 16195</strain>
    </source>
</reference>
<proteinExistence type="predicted"/>
<dbReference type="STRING" id="227084.SAMN05421855_101594"/>
<dbReference type="RefSeq" id="WP_093140280.1">
    <property type="nucleotide sequence ID" value="NZ_BMWO01000001.1"/>
</dbReference>
<organism evidence="2 3">
    <name type="scientific">Ulvibacter litoralis</name>
    <dbReference type="NCBI Taxonomy" id="227084"/>
    <lineage>
        <taxon>Bacteria</taxon>
        <taxon>Pseudomonadati</taxon>
        <taxon>Bacteroidota</taxon>
        <taxon>Flavobacteriia</taxon>
        <taxon>Flavobacteriales</taxon>
        <taxon>Flavobacteriaceae</taxon>
        <taxon>Ulvibacter</taxon>
    </lineage>
</organism>
<feature type="transmembrane region" description="Helical" evidence="1">
    <location>
        <begin position="51"/>
        <end position="71"/>
    </location>
</feature>
<dbReference type="AlphaFoldDB" id="A0A1G7CWZ2"/>
<feature type="transmembrane region" description="Helical" evidence="1">
    <location>
        <begin position="15"/>
        <end position="36"/>
    </location>
</feature>